<evidence type="ECO:0000259" key="1">
    <source>
        <dbReference type="Pfam" id="PF01796"/>
    </source>
</evidence>
<reference evidence="3 4" key="1">
    <citation type="submission" date="2019-05" db="EMBL/GenBank/DDBJ databases">
        <authorList>
            <person name="Lee S.D."/>
        </authorList>
    </citation>
    <scope>NUCLEOTIDE SEQUENCE [LARGE SCALE GENOMIC DNA]</scope>
    <source>
        <strain evidence="3 4">GH2-6</strain>
    </source>
</reference>
<dbReference type="PANTHER" id="PTHR34075">
    <property type="entry name" value="BLR3430 PROTEIN"/>
    <property type="match status" value="1"/>
</dbReference>
<dbReference type="EMBL" id="VCLB01000006">
    <property type="protein sequence ID" value="TNB47728.1"/>
    <property type="molecule type" value="Genomic_DNA"/>
</dbReference>
<proteinExistence type="predicted"/>
<dbReference type="InterPro" id="IPR012340">
    <property type="entry name" value="NA-bd_OB-fold"/>
</dbReference>
<protein>
    <submittedName>
        <fullName evidence="3">Zn-ribbon domain-containing OB-fold protein</fullName>
    </submittedName>
</protein>
<name>A0A5C4JQX8_9HYPH</name>
<keyword evidence="4" id="KW-1185">Reference proteome</keyword>
<feature type="domain" description="ChsH2 C-terminal OB-fold" evidence="1">
    <location>
        <begin position="57"/>
        <end position="124"/>
    </location>
</feature>
<evidence type="ECO:0000313" key="4">
    <source>
        <dbReference type="Proteomes" id="UP000307874"/>
    </source>
</evidence>
<organism evidence="3 4">
    <name type="scientific">Martelella lutilitoris</name>
    <dbReference type="NCBI Taxonomy" id="2583532"/>
    <lineage>
        <taxon>Bacteria</taxon>
        <taxon>Pseudomonadati</taxon>
        <taxon>Pseudomonadota</taxon>
        <taxon>Alphaproteobacteria</taxon>
        <taxon>Hyphomicrobiales</taxon>
        <taxon>Aurantimonadaceae</taxon>
        <taxon>Martelella</taxon>
    </lineage>
</organism>
<dbReference type="InterPro" id="IPR022002">
    <property type="entry name" value="ChsH2_Znr"/>
</dbReference>
<dbReference type="OrthoDB" id="3182121at2"/>
<feature type="domain" description="ChsH2 rubredoxin-like zinc ribbon" evidence="2">
    <location>
        <begin position="20"/>
        <end position="56"/>
    </location>
</feature>
<dbReference type="Pfam" id="PF01796">
    <property type="entry name" value="OB_ChsH2_C"/>
    <property type="match status" value="1"/>
</dbReference>
<accession>A0A5C4JQX8</accession>
<dbReference type="PANTHER" id="PTHR34075:SF5">
    <property type="entry name" value="BLR3430 PROTEIN"/>
    <property type="match status" value="1"/>
</dbReference>
<dbReference type="Proteomes" id="UP000307874">
    <property type="component" value="Unassembled WGS sequence"/>
</dbReference>
<dbReference type="Pfam" id="PF12172">
    <property type="entry name" value="zf-ChsH2"/>
    <property type="match status" value="1"/>
</dbReference>
<dbReference type="AlphaFoldDB" id="A0A5C4JQX8"/>
<dbReference type="SUPFAM" id="SSF50249">
    <property type="entry name" value="Nucleic acid-binding proteins"/>
    <property type="match status" value="1"/>
</dbReference>
<gene>
    <name evidence="3" type="ORF">FF124_12870</name>
</gene>
<sequence length="138" mass="15723">MNALPKKPLPEISDLTRPFWTAAREGRLVMQKCPRCGTVNFQPKPWCIECGERALEWAKMPSEGTVYSYTISHSVAMNYLGWQEELPVVMCLIDIDDGARMYAQLTDIVAEDVHVGMRVRVYFEEISKEAGIPKFRPA</sequence>
<dbReference type="RefSeq" id="WP_138748888.1">
    <property type="nucleotide sequence ID" value="NZ_VCLB01000006.1"/>
</dbReference>
<comment type="caution">
    <text evidence="3">The sequence shown here is derived from an EMBL/GenBank/DDBJ whole genome shotgun (WGS) entry which is preliminary data.</text>
</comment>
<evidence type="ECO:0000259" key="2">
    <source>
        <dbReference type="Pfam" id="PF12172"/>
    </source>
</evidence>
<dbReference type="InterPro" id="IPR002878">
    <property type="entry name" value="ChsH2_C"/>
</dbReference>
<dbReference type="InterPro" id="IPR052513">
    <property type="entry name" value="Thioester_dehydratase-like"/>
</dbReference>
<reference evidence="3 4" key="2">
    <citation type="submission" date="2019-06" db="EMBL/GenBank/DDBJ databases">
        <title>Martelella lutilitoris sp. nov., isolated from a tidal mudflat.</title>
        <authorList>
            <person name="Kim Y.-J."/>
        </authorList>
    </citation>
    <scope>NUCLEOTIDE SEQUENCE [LARGE SCALE GENOMIC DNA]</scope>
    <source>
        <strain evidence="3 4">GH2-6</strain>
    </source>
</reference>
<evidence type="ECO:0000313" key="3">
    <source>
        <dbReference type="EMBL" id="TNB47728.1"/>
    </source>
</evidence>
<dbReference type="Gene3D" id="6.10.30.10">
    <property type="match status" value="1"/>
</dbReference>